<dbReference type="GO" id="GO:0006364">
    <property type="term" value="P:rRNA processing"/>
    <property type="evidence" value="ECO:0007669"/>
    <property type="project" value="UniProtKB-KW"/>
</dbReference>
<feature type="compositionally biased region" description="Low complexity" evidence="5">
    <location>
        <begin position="329"/>
        <end position="344"/>
    </location>
</feature>
<comment type="similarity">
    <text evidence="2">Belongs to the RRP1 family.</text>
</comment>
<feature type="compositionally biased region" description="Low complexity" evidence="5">
    <location>
        <begin position="356"/>
        <end position="365"/>
    </location>
</feature>
<comment type="subcellular location">
    <subcellularLocation>
        <location evidence="1">Nucleus</location>
    </subcellularLocation>
</comment>
<evidence type="ECO:0000256" key="3">
    <source>
        <dbReference type="ARBA" id="ARBA00022552"/>
    </source>
</evidence>
<keyword evidence="7" id="KW-1185">Reference proteome</keyword>
<dbReference type="GO" id="GO:0005634">
    <property type="term" value="C:nucleus"/>
    <property type="evidence" value="ECO:0007669"/>
    <property type="project" value="UniProtKB-SubCell"/>
</dbReference>
<dbReference type="EMBL" id="FNXT01000175">
    <property type="protein sequence ID" value="SZX61764.1"/>
    <property type="molecule type" value="Genomic_DNA"/>
</dbReference>
<accession>A0A383VAX4</accession>
<dbReference type="PANTHER" id="PTHR13026">
    <property type="entry name" value="NNP-1 PROTEIN NOVEL NUCLEAR PROTEIN 1 NOP52"/>
    <property type="match status" value="1"/>
</dbReference>
<evidence type="ECO:0000313" key="6">
    <source>
        <dbReference type="EMBL" id="SZX61764.1"/>
    </source>
</evidence>
<feature type="compositionally biased region" description="Low complexity" evidence="5">
    <location>
        <begin position="433"/>
        <end position="457"/>
    </location>
</feature>
<keyword evidence="4" id="KW-0539">Nucleus</keyword>
<feature type="region of interest" description="Disordered" evidence="5">
    <location>
        <begin position="515"/>
        <end position="601"/>
    </location>
</feature>
<sequence>MSTQQHDGGKSHKKRKIKQKPVLEQVPAVQQQQQQEDGNSKFARALGSTDYATREKGLQALSRFLVHKDSMSELDMMKLWKGLFFCFWHSDKAPVQAELAERLAGLLQQMRPAMAQLYWAGLLATLRREWFAMDRHRLDKFLMLTRKFVAALLARLADGQWDPAAISSLTLQLPLQQQLIPPSSSKSLGLSYHLADVWLQELKRLPAQQQQALSQQALLQLLEPFVAVLEAAGEQPLLARIKEAVFDVLVSDITAAAAAAGAGNDSDSDDEEQDSLAYCAQLDAAQLAALLFERGAAEGVRSRNRQVLYSISKELERAAGKRRKLAAAAAVADEEQQQQQQQPASEKKKKKRQQQDAEQQQQQLEVEQEQQHQTLSSKKKKKKQEQQEQQQPLQELQLQQEQQQQQQPPANGVTPKSKKKHKQQQEPLQNGQATVSTPVAAAAAAATETPQPAAKPSSSKKKRKHGEATPAAADVMTPPPAAAAAAKTPGGAGLLSTAKKGVVIDLKKNIYFAHGAPVPPADLRSPPATKPKGSALKKSGGSVLGKLGSSSRSGGSPHAPATAPAKQQQGSRLPQQQQQPGSARKAVTPNSVPRVKASAFF</sequence>
<dbReference type="Proteomes" id="UP000256970">
    <property type="component" value="Unassembled WGS sequence"/>
</dbReference>
<feature type="compositionally biased region" description="Low complexity" evidence="5">
    <location>
        <begin position="468"/>
        <end position="489"/>
    </location>
</feature>
<keyword evidence="3" id="KW-0698">rRNA processing</keyword>
<dbReference type="AlphaFoldDB" id="A0A383VAX4"/>
<dbReference type="PANTHER" id="PTHR13026:SF0">
    <property type="entry name" value="RIBOSOMAL RNA PROCESSING 1B"/>
    <property type="match status" value="1"/>
</dbReference>
<evidence type="ECO:0000256" key="1">
    <source>
        <dbReference type="ARBA" id="ARBA00004123"/>
    </source>
</evidence>
<feature type="region of interest" description="Disordered" evidence="5">
    <location>
        <begin position="1"/>
        <end position="40"/>
    </location>
</feature>
<dbReference type="Pfam" id="PF05997">
    <property type="entry name" value="Nop52"/>
    <property type="match status" value="1"/>
</dbReference>
<evidence type="ECO:0000256" key="4">
    <source>
        <dbReference type="ARBA" id="ARBA00023242"/>
    </source>
</evidence>
<dbReference type="STRING" id="3088.A0A383VAX4"/>
<gene>
    <name evidence="6" type="ORF">BQ4739_LOCUS2325</name>
</gene>
<feature type="compositionally biased region" description="Low complexity" evidence="5">
    <location>
        <begin position="532"/>
        <end position="556"/>
    </location>
</feature>
<protein>
    <submittedName>
        <fullName evidence="6">Uncharacterized protein</fullName>
    </submittedName>
</protein>
<feature type="compositionally biased region" description="Low complexity" evidence="5">
    <location>
        <begin position="387"/>
        <end position="409"/>
    </location>
</feature>
<evidence type="ECO:0000256" key="2">
    <source>
        <dbReference type="ARBA" id="ARBA00006374"/>
    </source>
</evidence>
<proteinExistence type="inferred from homology"/>
<organism evidence="6 7">
    <name type="scientific">Tetradesmus obliquus</name>
    <name type="common">Green alga</name>
    <name type="synonym">Acutodesmus obliquus</name>
    <dbReference type="NCBI Taxonomy" id="3088"/>
    <lineage>
        <taxon>Eukaryota</taxon>
        <taxon>Viridiplantae</taxon>
        <taxon>Chlorophyta</taxon>
        <taxon>core chlorophytes</taxon>
        <taxon>Chlorophyceae</taxon>
        <taxon>CS clade</taxon>
        <taxon>Sphaeropleales</taxon>
        <taxon>Scenedesmaceae</taxon>
        <taxon>Tetradesmus</taxon>
    </lineage>
</organism>
<evidence type="ECO:0000256" key="5">
    <source>
        <dbReference type="SAM" id="MobiDB-lite"/>
    </source>
</evidence>
<name>A0A383VAX4_TETOB</name>
<evidence type="ECO:0000313" key="7">
    <source>
        <dbReference type="Proteomes" id="UP000256970"/>
    </source>
</evidence>
<feature type="region of interest" description="Disordered" evidence="5">
    <location>
        <begin position="329"/>
        <end position="494"/>
    </location>
</feature>
<dbReference type="InterPro" id="IPR010301">
    <property type="entry name" value="RRP1"/>
</dbReference>
<feature type="compositionally biased region" description="Low complexity" evidence="5">
    <location>
        <begin position="566"/>
        <end position="586"/>
    </location>
</feature>
<reference evidence="6 7" key="1">
    <citation type="submission" date="2016-10" db="EMBL/GenBank/DDBJ databases">
        <authorList>
            <person name="Cai Z."/>
        </authorList>
    </citation>
    <scope>NUCLEOTIDE SEQUENCE [LARGE SCALE GENOMIC DNA]</scope>
</reference>
<dbReference type="GO" id="GO:0030688">
    <property type="term" value="C:preribosome, small subunit precursor"/>
    <property type="evidence" value="ECO:0007669"/>
    <property type="project" value="InterPro"/>
</dbReference>